<evidence type="ECO:0000259" key="1">
    <source>
        <dbReference type="Pfam" id="PF00668"/>
    </source>
</evidence>
<reference evidence="3" key="1">
    <citation type="journal article" date="2015" name="MBio">
        <title>Genome-Resolved Metagenomic Analysis Reveals Roles for Candidate Phyla and Other Microbial Community Members in Biogeochemical Transformations in Oil Reservoirs.</title>
        <authorList>
            <person name="Hu P."/>
            <person name="Tom L."/>
            <person name="Singh A."/>
            <person name="Thomas B.C."/>
            <person name="Baker B.J."/>
            <person name="Piceno Y.M."/>
            <person name="Andersen G.L."/>
            <person name="Banfield J.F."/>
        </authorList>
    </citation>
    <scope>NUCLEOTIDE SEQUENCE [LARGE SCALE GENOMIC DNA]</scope>
</reference>
<dbReference type="GO" id="GO:0003824">
    <property type="term" value="F:catalytic activity"/>
    <property type="evidence" value="ECO:0007669"/>
    <property type="project" value="InterPro"/>
</dbReference>
<gene>
    <name evidence="2" type="ORF">XE10_1287</name>
</gene>
<dbReference type="Proteomes" id="UP000054598">
    <property type="component" value="Unassembled WGS sequence"/>
</dbReference>
<dbReference type="SUPFAM" id="SSF52777">
    <property type="entry name" value="CoA-dependent acyltransferases"/>
    <property type="match status" value="2"/>
</dbReference>
<feature type="domain" description="Condensation" evidence="1">
    <location>
        <begin position="36"/>
        <end position="254"/>
    </location>
</feature>
<protein>
    <submittedName>
        <fullName evidence="2">Condensation domain protein</fullName>
    </submittedName>
</protein>
<dbReference type="InterPro" id="IPR023213">
    <property type="entry name" value="CAT-like_dom_sf"/>
</dbReference>
<organism evidence="2 3">
    <name type="scientific">Methanoculleus marisnigri</name>
    <dbReference type="NCBI Taxonomy" id="2198"/>
    <lineage>
        <taxon>Archaea</taxon>
        <taxon>Methanobacteriati</taxon>
        <taxon>Methanobacteriota</taxon>
        <taxon>Stenosarchaea group</taxon>
        <taxon>Methanomicrobia</taxon>
        <taxon>Methanomicrobiales</taxon>
        <taxon>Methanomicrobiaceae</taxon>
        <taxon>Methanoculleus</taxon>
    </lineage>
</organism>
<dbReference type="Gene3D" id="3.30.559.30">
    <property type="entry name" value="Nonribosomal peptide synthetase, condensation domain"/>
    <property type="match status" value="1"/>
</dbReference>
<proteinExistence type="predicted"/>
<name>A0A101ISV8_9EURY</name>
<sequence length="440" mass="48829">MDGEILKRMSPPPVRHPAPAFDVFNVYFEQIYDPTMHVVFVFDGEVDAGAMREATKRLIASDPYLRSRYAEVDGRPVWEEIPEELWEGAFVLVPAGEVENLPPPPLDVRAGPQVRVGLYRRGEGDHLAVTCHHGFCDASGAMILARDLFAIYREILKNSDFRPVPREPYDRSTDHILALYSGEERERALAGEEPFVDRWRFPVERTGRGTPRIACRTLPPERLELAKAFGKLHGATVNDVLIGAYFLALLRVRGNPSDRGAPLSLLTSADLRRKHPGCHGEGLPMNLSIAYEITLSAEVGAELADVIDQVTAITTHRKAGNLGLAAILFYEEILAGGMPAVRAFYDGMLGRYQASGQKNPVFSNLGVFDPGDYLPVPGKDGAALDIQDIQYLPCTCWPYGFLLLASTFRGRLTIMTAYEEGPYSTAVVEQFLEYVDEYLP</sequence>
<comment type="caution">
    <text evidence="2">The sequence shown here is derived from an EMBL/GenBank/DDBJ whole genome shotgun (WGS) entry which is preliminary data.</text>
</comment>
<dbReference type="Gene3D" id="3.30.559.10">
    <property type="entry name" value="Chloramphenicol acetyltransferase-like domain"/>
    <property type="match status" value="1"/>
</dbReference>
<evidence type="ECO:0000313" key="3">
    <source>
        <dbReference type="Proteomes" id="UP000054598"/>
    </source>
</evidence>
<dbReference type="EMBL" id="LGHE01000146">
    <property type="protein sequence ID" value="KUL00747.1"/>
    <property type="molecule type" value="Genomic_DNA"/>
</dbReference>
<dbReference type="PATRIC" id="fig|2198.3.peg.1173"/>
<dbReference type="AlphaFoldDB" id="A0A101ISV8"/>
<dbReference type="Pfam" id="PF00668">
    <property type="entry name" value="Condensation"/>
    <property type="match status" value="1"/>
</dbReference>
<evidence type="ECO:0000313" key="2">
    <source>
        <dbReference type="EMBL" id="KUL00747.1"/>
    </source>
</evidence>
<dbReference type="InterPro" id="IPR001242">
    <property type="entry name" value="Condensation_dom"/>
</dbReference>
<accession>A0A101ISV8</accession>